<reference evidence="3" key="1">
    <citation type="journal article" date="2022" name="Plant J.">
        <title>Strategies of tolerance reflected in two North American maple genomes.</title>
        <authorList>
            <person name="McEvoy S.L."/>
            <person name="Sezen U.U."/>
            <person name="Trouern-Trend A."/>
            <person name="McMahon S.M."/>
            <person name="Schaberg P.G."/>
            <person name="Yang J."/>
            <person name="Wegrzyn J.L."/>
            <person name="Swenson N.G."/>
        </authorList>
    </citation>
    <scope>NUCLEOTIDE SEQUENCE</scope>
    <source>
        <strain evidence="3">NS2018</strain>
    </source>
</reference>
<gene>
    <name evidence="3" type="ORF">LWI29_033352</name>
</gene>
<dbReference type="InterPro" id="IPR046796">
    <property type="entry name" value="Transposase_32_dom"/>
</dbReference>
<feature type="domain" description="Putative plant transposon protein" evidence="2">
    <location>
        <begin position="73"/>
        <end position="259"/>
    </location>
</feature>
<evidence type="ECO:0000256" key="1">
    <source>
        <dbReference type="SAM" id="MobiDB-lite"/>
    </source>
</evidence>
<evidence type="ECO:0000313" key="4">
    <source>
        <dbReference type="Proteomes" id="UP001168877"/>
    </source>
</evidence>
<evidence type="ECO:0000313" key="3">
    <source>
        <dbReference type="EMBL" id="KAK0608611.1"/>
    </source>
</evidence>
<comment type="caution">
    <text evidence="3">The sequence shown here is derived from an EMBL/GenBank/DDBJ whole genome shotgun (WGS) entry which is preliminary data.</text>
</comment>
<protein>
    <recommendedName>
        <fullName evidence="2">Putative plant transposon protein domain-containing protein</fullName>
    </recommendedName>
</protein>
<dbReference type="Proteomes" id="UP001168877">
    <property type="component" value="Unassembled WGS sequence"/>
</dbReference>
<reference evidence="3" key="2">
    <citation type="submission" date="2023-06" db="EMBL/GenBank/DDBJ databases">
        <authorList>
            <person name="Swenson N.G."/>
            <person name="Wegrzyn J.L."/>
            <person name="Mcevoy S.L."/>
        </authorList>
    </citation>
    <scope>NUCLEOTIDE SEQUENCE</scope>
    <source>
        <strain evidence="3">NS2018</strain>
        <tissue evidence="3">Leaf</tissue>
    </source>
</reference>
<organism evidence="3 4">
    <name type="scientific">Acer saccharum</name>
    <name type="common">Sugar maple</name>
    <dbReference type="NCBI Taxonomy" id="4024"/>
    <lineage>
        <taxon>Eukaryota</taxon>
        <taxon>Viridiplantae</taxon>
        <taxon>Streptophyta</taxon>
        <taxon>Embryophyta</taxon>
        <taxon>Tracheophyta</taxon>
        <taxon>Spermatophyta</taxon>
        <taxon>Magnoliopsida</taxon>
        <taxon>eudicotyledons</taxon>
        <taxon>Gunneridae</taxon>
        <taxon>Pentapetalae</taxon>
        <taxon>rosids</taxon>
        <taxon>malvids</taxon>
        <taxon>Sapindales</taxon>
        <taxon>Sapindaceae</taxon>
        <taxon>Hippocastanoideae</taxon>
        <taxon>Acereae</taxon>
        <taxon>Acer</taxon>
    </lineage>
</organism>
<dbReference type="EMBL" id="JAUESC010000001">
    <property type="protein sequence ID" value="KAK0608611.1"/>
    <property type="molecule type" value="Genomic_DNA"/>
</dbReference>
<proteinExistence type="predicted"/>
<keyword evidence="4" id="KW-1185">Reference proteome</keyword>
<feature type="region of interest" description="Disordered" evidence="1">
    <location>
        <begin position="1"/>
        <end position="33"/>
    </location>
</feature>
<name>A0AA39SZU9_ACESA</name>
<evidence type="ECO:0000259" key="2">
    <source>
        <dbReference type="Pfam" id="PF20167"/>
    </source>
</evidence>
<sequence>MARTNDPAGGKAKAKMPVEGTSQTRKKKAPEPLAVNRDYTRRLQKLQTHAIIYERGIHLAELKDTSLPKIVKDRVWEKFVQHPAVANVTLVRDFYASMVLKTFIAGGLVLVRGIEVQVTEDIINSYFGTTPIPQDELPLGYKTFDGTNGQLAKLLRGNEDDRWNRKHLLKQSQLPKDLAILSLFILASLKPGTHVSSIAVKKAELLASFISGAPMDIGRIIAEINDAGEIDLKEKKKKAKRPIPFPCLITQLCRDAEAPEYDNDNIQNGGWAAVSLRSWTDSLSKGKGVRG</sequence>
<dbReference type="AlphaFoldDB" id="A0AA39SZU9"/>
<dbReference type="Pfam" id="PF20167">
    <property type="entry name" value="Transposase_32"/>
    <property type="match status" value="1"/>
</dbReference>
<accession>A0AA39SZU9</accession>